<organism evidence="1 2">
    <name type="scientific">Lamprobacter modestohalophilus</name>
    <dbReference type="NCBI Taxonomy" id="1064514"/>
    <lineage>
        <taxon>Bacteria</taxon>
        <taxon>Pseudomonadati</taxon>
        <taxon>Pseudomonadota</taxon>
        <taxon>Gammaproteobacteria</taxon>
        <taxon>Chromatiales</taxon>
        <taxon>Chromatiaceae</taxon>
        <taxon>Lamprobacter</taxon>
    </lineage>
</organism>
<evidence type="ECO:0000313" key="1">
    <source>
        <dbReference type="EMBL" id="MBK1620000.1"/>
    </source>
</evidence>
<gene>
    <name evidence="1" type="ORF">CKO42_16440</name>
</gene>
<dbReference type="Proteomes" id="UP001138768">
    <property type="component" value="Unassembled WGS sequence"/>
</dbReference>
<dbReference type="AlphaFoldDB" id="A0A9X0WB83"/>
<comment type="caution">
    <text evidence="1">The sequence shown here is derived from an EMBL/GenBank/DDBJ whole genome shotgun (WGS) entry which is preliminary data.</text>
</comment>
<evidence type="ECO:0000313" key="2">
    <source>
        <dbReference type="Proteomes" id="UP001138768"/>
    </source>
</evidence>
<proteinExistence type="predicted"/>
<keyword evidence="2" id="KW-1185">Reference proteome</keyword>
<name>A0A9X0WB83_9GAMM</name>
<reference evidence="1 2" key="1">
    <citation type="journal article" date="2020" name="Microorganisms">
        <title>Osmotic Adaptation and Compatible Solute Biosynthesis of Phototrophic Bacteria as Revealed from Genome Analyses.</title>
        <authorList>
            <person name="Imhoff J.F."/>
            <person name="Rahn T."/>
            <person name="Kunzel S."/>
            <person name="Keller A."/>
            <person name="Neulinger S.C."/>
        </authorList>
    </citation>
    <scope>NUCLEOTIDE SEQUENCE [LARGE SCALE GENOMIC DNA]</scope>
    <source>
        <strain evidence="1 2">DSM 25653</strain>
    </source>
</reference>
<dbReference type="EMBL" id="NRRY01000030">
    <property type="protein sequence ID" value="MBK1620000.1"/>
    <property type="molecule type" value="Genomic_DNA"/>
</dbReference>
<sequence length="162" mass="17192">MAAGASRLWPHRGSQCWRLLPMLSLGLLLGTLGQSLSGEPLNPLDAPDPATAEASASASASAENQVLGIDLSALDADGLIGPPDGKRALSYEFCIPTGELQTKEIKDIDPSAQFFTASRGRIGCAPDQTLVIGHTHQLDFASILQQLASLPYVERIIESHFE</sequence>
<protein>
    <submittedName>
        <fullName evidence="1">Uncharacterized protein</fullName>
    </submittedName>
</protein>
<accession>A0A9X0WB83</accession>